<accession>A0ABM9HA74</accession>
<proteinExistence type="predicted"/>
<gene>
    <name evidence="2" type="ORF">NSPWAT_0170</name>
</gene>
<feature type="domain" description="DUF7684" evidence="1">
    <location>
        <begin position="33"/>
        <end position="145"/>
    </location>
</feature>
<name>A0ABM9HA74_9BACT</name>
<evidence type="ECO:0000313" key="3">
    <source>
        <dbReference type="Proteomes" id="UP001157733"/>
    </source>
</evidence>
<dbReference type="Pfam" id="PF24733">
    <property type="entry name" value="DUF7684"/>
    <property type="match status" value="1"/>
</dbReference>
<evidence type="ECO:0000259" key="1">
    <source>
        <dbReference type="Pfam" id="PF24733"/>
    </source>
</evidence>
<dbReference type="InterPro" id="IPR056101">
    <property type="entry name" value="DUF7684"/>
</dbReference>
<protein>
    <recommendedName>
        <fullName evidence="1">DUF7684 domain-containing protein</fullName>
    </recommendedName>
</protein>
<reference evidence="2 3" key="1">
    <citation type="submission" date="2022-09" db="EMBL/GenBank/DDBJ databases">
        <authorList>
            <person name="Kop L."/>
        </authorList>
    </citation>
    <scope>NUCLEOTIDE SEQUENCE [LARGE SCALE GENOMIC DNA]</scope>
    <source>
        <strain evidence="2 3">347</strain>
    </source>
</reference>
<dbReference type="Proteomes" id="UP001157733">
    <property type="component" value="Chromosome"/>
</dbReference>
<organism evidence="2 3">
    <name type="scientific">Nitrospina watsonii</name>
    <dbReference type="NCBI Taxonomy" id="1323948"/>
    <lineage>
        <taxon>Bacteria</taxon>
        <taxon>Pseudomonadati</taxon>
        <taxon>Nitrospinota/Tectimicrobiota group</taxon>
        <taxon>Nitrospinota</taxon>
        <taxon>Nitrospinia</taxon>
        <taxon>Nitrospinales</taxon>
        <taxon>Nitrospinaceae</taxon>
        <taxon>Nitrospina</taxon>
    </lineage>
</organism>
<dbReference type="EMBL" id="OX336137">
    <property type="protein sequence ID" value="CAI2717029.1"/>
    <property type="molecule type" value="Genomic_DNA"/>
</dbReference>
<keyword evidence="3" id="KW-1185">Reference proteome</keyword>
<evidence type="ECO:0000313" key="2">
    <source>
        <dbReference type="EMBL" id="CAI2717029.1"/>
    </source>
</evidence>
<sequence>MNAGNGFQKFKIKDWGEVYLIPISDLEGTSIADLLPKPFFRTIVCFGEGDISSEKELKAFLKFLLDSGARYFMCCGDLSEVMHDQVDDLREIHAYESEPEDCIPTTSHNGESLLEDILEFAMYSAYSCDRFEKDGTRVVWIAHENSPVLSKAKTIIQNYVE</sequence>
<dbReference type="RefSeq" id="WP_282010001.1">
    <property type="nucleotide sequence ID" value="NZ_OX336137.1"/>
</dbReference>